<gene>
    <name evidence="1" type="ORF">NEOLI_001466</name>
</gene>
<evidence type="ECO:0000313" key="1">
    <source>
        <dbReference type="EMBL" id="OLL21645.1"/>
    </source>
</evidence>
<keyword evidence="2" id="KW-1185">Reference proteome</keyword>
<dbReference type="Proteomes" id="UP000186594">
    <property type="component" value="Unassembled WGS sequence"/>
</dbReference>
<name>A0A1U7LG64_NEOID</name>
<dbReference type="EMBL" id="LXFE01004415">
    <property type="protein sequence ID" value="OLL21645.1"/>
    <property type="molecule type" value="Genomic_DNA"/>
</dbReference>
<accession>A0A1U7LG64</accession>
<dbReference type="AlphaFoldDB" id="A0A1U7LG64"/>
<proteinExistence type="predicted"/>
<organism evidence="1 2">
    <name type="scientific">Neolecta irregularis (strain DAH-3)</name>
    <dbReference type="NCBI Taxonomy" id="1198029"/>
    <lineage>
        <taxon>Eukaryota</taxon>
        <taxon>Fungi</taxon>
        <taxon>Dikarya</taxon>
        <taxon>Ascomycota</taxon>
        <taxon>Taphrinomycotina</taxon>
        <taxon>Neolectales</taxon>
        <taxon>Neolectaceae</taxon>
        <taxon>Neolecta</taxon>
    </lineage>
</organism>
<protein>
    <submittedName>
        <fullName evidence="1">Uncharacterized protein</fullName>
    </submittedName>
</protein>
<sequence length="99" mass="10334">MEQSHSLDATAGVTITTAPAGLLGSIEIDGTAEEWVLLAPPCLLEIDPVPVGDDAALVIVAESLADPELIDAVEVFVIVPASLADKESLVSLIFHQPYQ</sequence>
<evidence type="ECO:0000313" key="2">
    <source>
        <dbReference type="Proteomes" id="UP000186594"/>
    </source>
</evidence>
<reference evidence="1 2" key="1">
    <citation type="submission" date="2016-04" db="EMBL/GenBank/DDBJ databases">
        <title>Evolutionary innovation and constraint leading to complex multicellularity in the Ascomycota.</title>
        <authorList>
            <person name="Cisse O."/>
            <person name="Nguyen A."/>
            <person name="Hewitt D.A."/>
            <person name="Jedd G."/>
            <person name="Stajich J.E."/>
        </authorList>
    </citation>
    <scope>NUCLEOTIDE SEQUENCE [LARGE SCALE GENOMIC DNA]</scope>
    <source>
        <strain evidence="1 2">DAH-3</strain>
    </source>
</reference>
<comment type="caution">
    <text evidence="1">The sequence shown here is derived from an EMBL/GenBank/DDBJ whole genome shotgun (WGS) entry which is preliminary data.</text>
</comment>